<feature type="region of interest" description="Disordered" evidence="1">
    <location>
        <begin position="348"/>
        <end position="386"/>
    </location>
</feature>
<feature type="region of interest" description="Disordered" evidence="1">
    <location>
        <begin position="197"/>
        <end position="253"/>
    </location>
</feature>
<gene>
    <name evidence="2" type="ORF">GE061_010766</name>
</gene>
<dbReference type="Proteomes" id="UP000466442">
    <property type="component" value="Unassembled WGS sequence"/>
</dbReference>
<reference evidence="2" key="1">
    <citation type="journal article" date="2021" name="Mol. Ecol. Resour.">
        <title>Apolygus lucorum genome provides insights into omnivorousness and mesophyll feeding.</title>
        <authorList>
            <person name="Liu Y."/>
            <person name="Liu H."/>
            <person name="Wang H."/>
            <person name="Huang T."/>
            <person name="Liu B."/>
            <person name="Yang B."/>
            <person name="Yin L."/>
            <person name="Li B."/>
            <person name="Zhang Y."/>
            <person name="Zhang S."/>
            <person name="Jiang F."/>
            <person name="Zhang X."/>
            <person name="Ren Y."/>
            <person name="Wang B."/>
            <person name="Wang S."/>
            <person name="Lu Y."/>
            <person name="Wu K."/>
            <person name="Fan W."/>
            <person name="Wang G."/>
        </authorList>
    </citation>
    <scope>NUCLEOTIDE SEQUENCE</scope>
    <source>
        <strain evidence="2">12Hb</strain>
    </source>
</reference>
<organism evidence="2 3">
    <name type="scientific">Apolygus lucorum</name>
    <name type="common">Small green plant bug</name>
    <name type="synonym">Lygocoris lucorum</name>
    <dbReference type="NCBI Taxonomy" id="248454"/>
    <lineage>
        <taxon>Eukaryota</taxon>
        <taxon>Metazoa</taxon>
        <taxon>Ecdysozoa</taxon>
        <taxon>Arthropoda</taxon>
        <taxon>Hexapoda</taxon>
        <taxon>Insecta</taxon>
        <taxon>Pterygota</taxon>
        <taxon>Neoptera</taxon>
        <taxon>Paraneoptera</taxon>
        <taxon>Hemiptera</taxon>
        <taxon>Heteroptera</taxon>
        <taxon>Panheteroptera</taxon>
        <taxon>Cimicomorpha</taxon>
        <taxon>Miridae</taxon>
        <taxon>Mirini</taxon>
        <taxon>Apolygus</taxon>
    </lineage>
</organism>
<feature type="region of interest" description="Disordered" evidence="1">
    <location>
        <begin position="476"/>
        <end position="511"/>
    </location>
</feature>
<proteinExistence type="predicted"/>
<dbReference type="OrthoDB" id="10634845at2759"/>
<dbReference type="EMBL" id="WIXP02000003">
    <property type="protein sequence ID" value="KAF6213052.1"/>
    <property type="molecule type" value="Genomic_DNA"/>
</dbReference>
<name>A0A6A4K8Q6_APOLU</name>
<evidence type="ECO:0000313" key="2">
    <source>
        <dbReference type="EMBL" id="KAF6213052.1"/>
    </source>
</evidence>
<accession>A0A6A4K8Q6</accession>
<comment type="caution">
    <text evidence="2">The sequence shown here is derived from an EMBL/GenBank/DDBJ whole genome shotgun (WGS) entry which is preliminary data.</text>
</comment>
<dbReference type="AlphaFoldDB" id="A0A6A4K8Q6"/>
<keyword evidence="3" id="KW-1185">Reference proteome</keyword>
<sequence>MALTRNFKKSKDSETYLPLRRKSFQDQEKEIKTIFWNLLKTVDLECSDDINVEDIREFLKRRQEQLGREDQELSDIDVFDKYGLGMHGRRLTRSDDEESGKRGFSGMDELIEMIDKKVEERTKPAPHVKDMYDKNNPIRGKVFFRREELNGIREYTDLDEQLDFGDLDKDVDFKPFLVAKGRGRFDSKGNYISNEMDADKAKYGGGRTGKDGQEDHRKSRRKKGRGGSGKGSSDDESRDSRKHKLYKGPTRTASELQRYMDDLKKSRRYPEWDFPMCNYPKWVHRMYRMDQQKIGQLIKQGMGVPEYCPPWMMEVLDNVWGAKDAKTRGKKPSNLVNKKIMGKDQVSETVAGKEKGEETTGNVLSGGQKPQKDGEEMGTSGRMDADLDGGAEVGGNKEERESSFGIGDFLGGYEKEILDLAELEKADSNFDKHRQDDSFDIDDLIAEYQDQLQREEDLLTGVGEKKKNRLLQEKMGKMRERQEAAKKKIQEREKKRMQEETEKAEADREALEKEKELLDKKLSSRTTRTSGIGAFGKLRGNRRSRKMNRSSVTTEPCLEYKTWPNDPAKDEECMTRFKVLLQGRNKIARENEFREIAEQISLFEFKKATPPKTPYLGANDIFPHYSAGSRKFVIGHRLWLSKMVNWKLKHRLPMFECWVF</sequence>
<feature type="compositionally biased region" description="Basic and acidic residues" evidence="1">
    <location>
        <begin position="197"/>
        <end position="217"/>
    </location>
</feature>
<feature type="compositionally biased region" description="Basic and acidic residues" evidence="1">
    <location>
        <begin position="348"/>
        <end position="358"/>
    </location>
</feature>
<evidence type="ECO:0000313" key="3">
    <source>
        <dbReference type="Proteomes" id="UP000466442"/>
    </source>
</evidence>
<evidence type="ECO:0000256" key="1">
    <source>
        <dbReference type="SAM" id="MobiDB-lite"/>
    </source>
</evidence>
<protein>
    <submittedName>
        <fullName evidence="2">Uncharacterized protein</fullName>
    </submittedName>
</protein>